<dbReference type="SUPFAM" id="SSF74853">
    <property type="entry name" value="Lamin A/C globular tail domain"/>
    <property type="match status" value="1"/>
</dbReference>
<dbReference type="PROSITE" id="PS51841">
    <property type="entry name" value="LTD"/>
    <property type="match status" value="1"/>
</dbReference>
<organism evidence="2 3">
    <name type="scientific">Magallana gigas</name>
    <name type="common">Pacific oyster</name>
    <name type="synonym">Crassostrea gigas</name>
    <dbReference type="NCBI Taxonomy" id="29159"/>
    <lineage>
        <taxon>Eukaryota</taxon>
        <taxon>Metazoa</taxon>
        <taxon>Spiralia</taxon>
        <taxon>Lophotrochozoa</taxon>
        <taxon>Mollusca</taxon>
        <taxon>Bivalvia</taxon>
        <taxon>Autobranchia</taxon>
        <taxon>Pteriomorphia</taxon>
        <taxon>Ostreida</taxon>
        <taxon>Ostreoidea</taxon>
        <taxon>Ostreidae</taxon>
        <taxon>Magallana</taxon>
    </lineage>
</organism>
<evidence type="ECO:0000313" key="3">
    <source>
        <dbReference type="Proteomes" id="UP000005408"/>
    </source>
</evidence>
<dbReference type="InterPro" id="IPR036415">
    <property type="entry name" value="Lamin_tail_dom_sf"/>
</dbReference>
<accession>A0A8W8KRD2</accession>
<dbReference type="InterPro" id="IPR001322">
    <property type="entry name" value="Lamin_tail_dom"/>
</dbReference>
<protein>
    <recommendedName>
        <fullName evidence="1">LTD domain-containing protein</fullName>
    </recommendedName>
</protein>
<dbReference type="Proteomes" id="UP000005408">
    <property type="component" value="Unassembled WGS sequence"/>
</dbReference>
<reference evidence="2" key="1">
    <citation type="submission" date="2022-08" db="UniProtKB">
        <authorList>
            <consortium name="EnsemblMetazoa"/>
        </authorList>
    </citation>
    <scope>IDENTIFICATION</scope>
    <source>
        <strain evidence="2">05x7-T-G4-1.051#20</strain>
    </source>
</reference>
<dbReference type="Gene3D" id="2.60.40.1260">
    <property type="entry name" value="Lamin Tail domain"/>
    <property type="match status" value="1"/>
</dbReference>
<evidence type="ECO:0000259" key="1">
    <source>
        <dbReference type="PROSITE" id="PS51841"/>
    </source>
</evidence>
<sequence>MHNSFFQTVNLKGWKIRREIGGKTKCTYEFKNDLQLGPGQKIKLFSGGAADMKQSDSDIVCDFFTWHAGGGSYVLTDEYNNEKASLKMTITN</sequence>
<proteinExistence type="predicted"/>
<dbReference type="AlphaFoldDB" id="A0A8W8KRD2"/>
<evidence type="ECO:0000313" key="2">
    <source>
        <dbReference type="EnsemblMetazoa" id="G24263.28:cds"/>
    </source>
</evidence>
<feature type="domain" description="LTD" evidence="1">
    <location>
        <begin position="1"/>
        <end position="92"/>
    </location>
</feature>
<keyword evidence="3" id="KW-1185">Reference proteome</keyword>
<name>A0A8W8KRD2_MAGGI</name>
<dbReference type="EnsemblMetazoa" id="G24263.28">
    <property type="protein sequence ID" value="G24263.28:cds"/>
    <property type="gene ID" value="G24263"/>
</dbReference>